<dbReference type="PANTHER" id="PTHR22916:SF3">
    <property type="entry name" value="UDP-GLCNAC:BETAGAL BETA-1,3-N-ACETYLGLUCOSAMINYLTRANSFERASE-LIKE PROTEIN 1"/>
    <property type="match status" value="1"/>
</dbReference>
<keyword evidence="2" id="KW-0808">Transferase</keyword>
<reference evidence="2 3" key="1">
    <citation type="submission" date="2019-07" db="EMBL/GenBank/DDBJ databases">
        <title>Gramella aestuarii sp. nov., isolated from a tidal flat, and emended description of Gramella echinicola.</title>
        <authorList>
            <person name="Liu L."/>
        </authorList>
    </citation>
    <scope>NUCLEOTIDE SEQUENCE [LARGE SCALE GENOMIC DNA]</scope>
    <source>
        <strain evidence="2 3">BS12</strain>
    </source>
</reference>
<feature type="domain" description="Glycosyltransferase 2-like" evidence="1">
    <location>
        <begin position="7"/>
        <end position="134"/>
    </location>
</feature>
<proteinExistence type="predicted"/>
<dbReference type="GO" id="GO:0016758">
    <property type="term" value="F:hexosyltransferase activity"/>
    <property type="evidence" value="ECO:0007669"/>
    <property type="project" value="UniProtKB-ARBA"/>
</dbReference>
<protein>
    <submittedName>
        <fullName evidence="2">Glycosyltransferase</fullName>
    </submittedName>
</protein>
<dbReference type="InterPro" id="IPR001173">
    <property type="entry name" value="Glyco_trans_2-like"/>
</dbReference>
<dbReference type="RefSeq" id="WP_156274437.1">
    <property type="nucleotide sequence ID" value="NZ_BAABGI010000001.1"/>
</dbReference>
<dbReference type="EMBL" id="VJVW01000002">
    <property type="protein sequence ID" value="MUP41797.1"/>
    <property type="molecule type" value="Genomic_DNA"/>
</dbReference>
<organism evidence="2 3">
    <name type="scientific">Christiangramia aestuarii</name>
    <dbReference type="NCBI Taxonomy" id="1028746"/>
    <lineage>
        <taxon>Bacteria</taxon>
        <taxon>Pseudomonadati</taxon>
        <taxon>Bacteroidota</taxon>
        <taxon>Flavobacteriia</taxon>
        <taxon>Flavobacteriales</taxon>
        <taxon>Flavobacteriaceae</taxon>
        <taxon>Christiangramia</taxon>
    </lineage>
</organism>
<dbReference type="SUPFAM" id="SSF53448">
    <property type="entry name" value="Nucleotide-diphospho-sugar transferases"/>
    <property type="match status" value="1"/>
</dbReference>
<dbReference type="OrthoDB" id="199095at2"/>
<evidence type="ECO:0000313" key="2">
    <source>
        <dbReference type="EMBL" id="MUP41797.1"/>
    </source>
</evidence>
<dbReference type="Pfam" id="PF00535">
    <property type="entry name" value="Glycos_transf_2"/>
    <property type="match status" value="1"/>
</dbReference>
<name>A0A7K1LLX7_9FLAO</name>
<dbReference type="Gene3D" id="3.90.550.10">
    <property type="entry name" value="Spore Coat Polysaccharide Biosynthesis Protein SpsA, Chain A"/>
    <property type="match status" value="1"/>
</dbReference>
<evidence type="ECO:0000313" key="3">
    <source>
        <dbReference type="Proteomes" id="UP000460416"/>
    </source>
</evidence>
<sequence>MSIPLVSVFMLAYNQKDYINQSIESILSQRTDFPFELVIGDDKSTDGTREICENYQRKYPDKITLVLNDKNLGIGSNYVKTLDRCKGKYVAICDADDYWIDSYKIQKQANFLEKNQNFGICFTNNYNLFPSTKKYPRNAKKIPEISDFQELVYSNYIASVTVMFRNDPLPGSMKSWMCELPYCDWPTYLWVLRNNRKVYFMPDITAVYRKDFGTSAVLRNQKSKIGEINFQILKNIYSITEFEDKVHDLEKSLLKYKIGLISSYNKEKKYFKSFKMFAKLMISKNFKVGTKFYLYSLKVSIFES</sequence>
<dbReference type="Proteomes" id="UP000460416">
    <property type="component" value="Unassembled WGS sequence"/>
</dbReference>
<dbReference type="PANTHER" id="PTHR22916">
    <property type="entry name" value="GLYCOSYLTRANSFERASE"/>
    <property type="match status" value="1"/>
</dbReference>
<dbReference type="AlphaFoldDB" id="A0A7K1LLX7"/>
<gene>
    <name evidence="2" type="ORF">FLP08_04365</name>
</gene>
<accession>A0A7K1LLX7</accession>
<dbReference type="InterPro" id="IPR029044">
    <property type="entry name" value="Nucleotide-diphossugar_trans"/>
</dbReference>
<comment type="caution">
    <text evidence="2">The sequence shown here is derived from an EMBL/GenBank/DDBJ whole genome shotgun (WGS) entry which is preliminary data.</text>
</comment>
<evidence type="ECO:0000259" key="1">
    <source>
        <dbReference type="Pfam" id="PF00535"/>
    </source>
</evidence>
<keyword evidence="3" id="KW-1185">Reference proteome</keyword>